<dbReference type="OrthoDB" id="5341635at2"/>
<evidence type="ECO:0008006" key="3">
    <source>
        <dbReference type="Google" id="ProtNLM"/>
    </source>
</evidence>
<dbReference type="Proteomes" id="UP000251135">
    <property type="component" value="Unassembled WGS sequence"/>
</dbReference>
<dbReference type="Gene3D" id="3.40.50.2300">
    <property type="match status" value="2"/>
</dbReference>
<gene>
    <name evidence="1" type="ORF">B0174_01810</name>
</gene>
<dbReference type="SUPFAM" id="SSF53822">
    <property type="entry name" value="Periplasmic binding protein-like I"/>
    <property type="match status" value="1"/>
</dbReference>
<dbReference type="NCBIfam" id="TIGR03863">
    <property type="entry name" value="PQQ_ABC_bind"/>
    <property type="match status" value="1"/>
</dbReference>
<proteinExistence type="predicted"/>
<organism evidence="1 2">
    <name type="scientific">Arcobacter caeni</name>
    <dbReference type="NCBI Taxonomy" id="1912877"/>
    <lineage>
        <taxon>Bacteria</taxon>
        <taxon>Pseudomonadati</taxon>
        <taxon>Campylobacterota</taxon>
        <taxon>Epsilonproteobacteria</taxon>
        <taxon>Campylobacterales</taxon>
        <taxon>Arcobacteraceae</taxon>
        <taxon>Arcobacter</taxon>
    </lineage>
</organism>
<sequence>MKIFLSLLFLLSIIKADVLNVNILYLEQKIEKPPVLSNVIEEPTDLGLKGAQIAIIDSNKSAKFLNQNFTLETKVSYDENELISTFEEFIKNKNQYVILNVEDSLLEKLLKNPLSKDVLLINASSENTNLRKTICEKNLLHTSASNAMLYDGLMQFLVKRDFKKILLLNGTNPKDLLIKEDIKRAAKKFGAKIVAEKSWENNSDIRRKASDEFPAFTQAKDYDVILLADYYGDFGEFVYFNSWLPRPVAGTQGLTPVLWHKVIEQWGAAQMQSRFEKFASRWMESKDYSNWLAVRTIITAISKTNTADLKTNLDFIYSDDFDVAAYMGRKLSFRDYNGQIRIPISLVQPKALISTSPQVEFLHPITDLDTLGIAPHEMECKK</sequence>
<reference evidence="1 2" key="1">
    <citation type="submission" date="2017-02" db="EMBL/GenBank/DDBJ databases">
        <title>Arcobacter caeni sp. nov, a new Arcobacter species isolated from reclaimed water.</title>
        <authorList>
            <person name="Figueras M.J."/>
            <person name="Perez-Cataluna A."/>
            <person name="Salas-Masso N."/>
        </authorList>
    </citation>
    <scope>NUCLEOTIDE SEQUENCE [LARGE SCALE GENOMIC DNA]</scope>
    <source>
        <strain evidence="1 2">RW17-10</strain>
    </source>
</reference>
<accession>A0A363D400</accession>
<dbReference type="InterPro" id="IPR028082">
    <property type="entry name" value="Peripla_BP_I"/>
</dbReference>
<protein>
    <recommendedName>
        <fullName evidence="3">Branched-chain amino acid ABC transporter substrate-binding protein</fullName>
    </recommendedName>
</protein>
<comment type="caution">
    <text evidence="1">The sequence shown here is derived from an EMBL/GenBank/DDBJ whole genome shotgun (WGS) entry which is preliminary data.</text>
</comment>
<evidence type="ECO:0000313" key="2">
    <source>
        <dbReference type="Proteomes" id="UP000251135"/>
    </source>
</evidence>
<dbReference type="RefSeq" id="WP_108557937.1">
    <property type="nucleotide sequence ID" value="NZ_MUXE01000002.1"/>
</dbReference>
<dbReference type="InterPro" id="IPR022478">
    <property type="entry name" value="ABC_transptr_sub-bd_PQQ"/>
</dbReference>
<dbReference type="CDD" id="cd06268">
    <property type="entry name" value="PBP1_ABC_transporter_LIVBP-like"/>
    <property type="match status" value="1"/>
</dbReference>
<dbReference type="EMBL" id="MUXE01000002">
    <property type="protein sequence ID" value="PUE66029.1"/>
    <property type="molecule type" value="Genomic_DNA"/>
</dbReference>
<dbReference type="AlphaFoldDB" id="A0A363D400"/>
<evidence type="ECO:0000313" key="1">
    <source>
        <dbReference type="EMBL" id="PUE66029.1"/>
    </source>
</evidence>
<keyword evidence="2" id="KW-1185">Reference proteome</keyword>
<name>A0A363D400_9BACT</name>